<dbReference type="GO" id="GO:0015473">
    <property type="term" value="F:fimbrial usher porin activity"/>
    <property type="evidence" value="ECO:0007669"/>
    <property type="project" value="InterPro"/>
</dbReference>
<evidence type="ECO:0000313" key="2">
    <source>
        <dbReference type="Proteomes" id="UP000184346"/>
    </source>
</evidence>
<proteinExistence type="predicted"/>
<dbReference type="InterPro" id="IPR000015">
    <property type="entry name" value="Fimb_usher"/>
</dbReference>
<sequence>MCLFALLPGLSLAQAGADYVIDMPASIDEQVIGDLTVGIADNALVFVQRTSWNDIAVEHFQGEFLRRLESASSGDRISMAEFARAGLDMEFDPRRLLVILRPTQEQRVVKRLNLAPGMPDLTNVDRGRHPLTAYVNLRAVEDYVDSDLEPSGRQPLTLSLDGGVRAFGADGTALEWSAFYDEEDERRWKRGETRLVHDDVERAIRYSAGDIFYQSAEFQGAPSLLGFSVERQFSALQPFRVVTSTGQQTFTITRPSRVEVYVNDVLQSIQRLSPGRYNVSDFAFTDGLNDVRVVVEDDAGRRQTFNYSLFLDAILLDEGISEFSVNAGYQRADDFSETIEYDHDAPAWSGYYRQGITPDLTLGANYQGDQTLDVGGVEAVLGTRTGIFSGSFNASQAEEHGSGRAGTLRWNYEFDLFGTRRPQELSLASIYSSENFQSLGQDEPSATFRWQNLIRLSSQLGDTAYGSITARQGVAHSSRGADETGVGLSISKRFGRLTTSIRAEYIDGEAEETDLFLSVSLPLGSSQTWRSSYTDTDNRLRTEWSTMPRNVVGDLSGSIGVETADQGSRLLGDVTYRGNRFIARARHDYLQEGLFEDNTGQFTRVQFETGIATAEGKLAMGRPVSNAFAIVDRHESLSRTRILVNETSDGPVAIADGFGPALVPGLESYRIQNLLWRAEAPPVGYDMGDVHERIFPAYRGGFSYQAGSAASIIAMGRLLGADDAPVSLIAGTLHAADGRTFEPLSTFTNRKGRFVLQGLEPGDYEARFNTEPLSTIHFSVSSDASGYIELGNFLVMEKDDA</sequence>
<organism evidence="1 2">
    <name type="scientific">Modicisalibacter ilicicola DSM 19980</name>
    <dbReference type="NCBI Taxonomy" id="1121942"/>
    <lineage>
        <taxon>Bacteria</taxon>
        <taxon>Pseudomonadati</taxon>
        <taxon>Pseudomonadota</taxon>
        <taxon>Gammaproteobacteria</taxon>
        <taxon>Oceanospirillales</taxon>
        <taxon>Halomonadaceae</taxon>
        <taxon>Modicisalibacter</taxon>
    </lineage>
</organism>
<dbReference type="Gene3D" id="2.60.40.3110">
    <property type="match status" value="1"/>
</dbReference>
<evidence type="ECO:0000313" key="1">
    <source>
        <dbReference type="EMBL" id="SHF15311.1"/>
    </source>
</evidence>
<gene>
    <name evidence="1" type="ORF">SAMN02745148_01938</name>
</gene>
<dbReference type="PANTHER" id="PTHR30451">
    <property type="entry name" value="OUTER MEMBRANE USHER PROTEIN"/>
    <property type="match status" value="1"/>
</dbReference>
<protein>
    <submittedName>
        <fullName evidence="1">Outer membrane usher protein</fullName>
    </submittedName>
</protein>
<dbReference type="Proteomes" id="UP000184346">
    <property type="component" value="Unassembled WGS sequence"/>
</dbReference>
<dbReference type="EMBL" id="FQUJ01000007">
    <property type="protein sequence ID" value="SHF15311.1"/>
    <property type="molecule type" value="Genomic_DNA"/>
</dbReference>
<reference evidence="1 2" key="1">
    <citation type="submission" date="2016-11" db="EMBL/GenBank/DDBJ databases">
        <authorList>
            <person name="Jaros S."/>
            <person name="Januszkiewicz K."/>
            <person name="Wedrychowicz H."/>
        </authorList>
    </citation>
    <scope>NUCLEOTIDE SEQUENCE [LARGE SCALE GENOMIC DNA]</scope>
    <source>
        <strain evidence="1 2">DSM 19980</strain>
    </source>
</reference>
<dbReference type="AlphaFoldDB" id="A0A1M4ZBA7"/>
<dbReference type="GO" id="GO:0009279">
    <property type="term" value="C:cell outer membrane"/>
    <property type="evidence" value="ECO:0007669"/>
    <property type="project" value="TreeGrafter"/>
</dbReference>
<dbReference type="Pfam" id="PF00577">
    <property type="entry name" value="Usher"/>
    <property type="match status" value="1"/>
</dbReference>
<dbReference type="OrthoDB" id="8587at2"/>
<keyword evidence="2" id="KW-1185">Reference proteome</keyword>
<dbReference type="PANTHER" id="PTHR30451:SF5">
    <property type="entry name" value="SLR0019 PROTEIN"/>
    <property type="match status" value="1"/>
</dbReference>
<name>A0A1M4ZBA7_9GAMM</name>
<dbReference type="STRING" id="1121942.SAMN02745148_01938"/>
<accession>A0A1M4ZBA7</accession>
<dbReference type="GO" id="GO:0009297">
    <property type="term" value="P:pilus assembly"/>
    <property type="evidence" value="ECO:0007669"/>
    <property type="project" value="InterPro"/>
</dbReference>